<dbReference type="OrthoDB" id="5979581at2759"/>
<keyword evidence="1" id="KW-0067">ATP-binding</keyword>
<dbReference type="EMBL" id="JAHDYR010000007">
    <property type="protein sequence ID" value="KAG9395914.1"/>
    <property type="molecule type" value="Genomic_DNA"/>
</dbReference>
<organism evidence="3 4">
    <name type="scientific">Carpediemonas membranifera</name>
    <dbReference type="NCBI Taxonomy" id="201153"/>
    <lineage>
        <taxon>Eukaryota</taxon>
        <taxon>Metamonada</taxon>
        <taxon>Carpediemonas-like organisms</taxon>
        <taxon>Carpediemonas</taxon>
    </lineage>
</organism>
<dbReference type="Proteomes" id="UP000717585">
    <property type="component" value="Unassembled WGS sequence"/>
</dbReference>
<keyword evidence="3" id="KW-0808">Transferase</keyword>
<keyword evidence="3" id="KW-0418">Kinase</keyword>
<dbReference type="Gene3D" id="1.10.510.10">
    <property type="entry name" value="Transferase(Phosphotransferase) domain 1"/>
    <property type="match status" value="1"/>
</dbReference>
<dbReference type="PROSITE" id="PS00107">
    <property type="entry name" value="PROTEIN_KINASE_ATP"/>
    <property type="match status" value="1"/>
</dbReference>
<dbReference type="PROSITE" id="PS50011">
    <property type="entry name" value="PROTEIN_KINASE_DOM"/>
    <property type="match status" value="1"/>
</dbReference>
<dbReference type="Pfam" id="PF00069">
    <property type="entry name" value="Pkinase"/>
    <property type="match status" value="1"/>
</dbReference>
<dbReference type="GO" id="GO:0004672">
    <property type="term" value="F:protein kinase activity"/>
    <property type="evidence" value="ECO:0007669"/>
    <property type="project" value="InterPro"/>
</dbReference>
<evidence type="ECO:0000259" key="2">
    <source>
        <dbReference type="PROSITE" id="PS50011"/>
    </source>
</evidence>
<dbReference type="SMART" id="SM00220">
    <property type="entry name" value="S_TKc"/>
    <property type="match status" value="1"/>
</dbReference>
<dbReference type="InterPro" id="IPR050235">
    <property type="entry name" value="CK1_Ser-Thr_kinase"/>
</dbReference>
<dbReference type="GO" id="GO:0005524">
    <property type="term" value="F:ATP binding"/>
    <property type="evidence" value="ECO:0007669"/>
    <property type="project" value="UniProtKB-UniRule"/>
</dbReference>
<evidence type="ECO:0000313" key="4">
    <source>
        <dbReference type="Proteomes" id="UP000717585"/>
    </source>
</evidence>
<sequence length="452" mass="49326">MPHQSSVYRSQKEAQFSSNGLSVDKNLLLKKRFRLTVQIGAGAFGKVYEAIDVYSGKKFAVKMESRDSNKTSVLSIELSVLRKLRAAGASKSHVPSYLCCGTTESYHYIVMKLLGPDISWLRKRMPEKKFSLATVLRAGMAMSECLETLHTQGYVHRDVKPSNFAMDRFSDQLYIFDFGITRRYVDSMGFPLPERKSVGFRGTARYASLSAHDGRDMGPRDDYWSFLFMLIDLYAGELPWTSLGDRDVIGSAKRTAIEDGSLVEGLPDCFGLLLKYISSLGFGDCVEHRLVRRILSEQLDLAGVAPGTPYDWECGPSINSPAHSRAPSRHGSSNDLVAVRPNTVLSQSASTRVGSLEPAALACSQSAASFGSPITSAHPSSGSLGTPDQGACVTDDDIAVIDAQVPQGRVVSSYTVSPANSRDDIRGGSRWCHLIKTLVSGIFLECQNIAPL</sequence>
<gene>
    <name evidence="3" type="ORF">J8273_2263</name>
</gene>
<proteinExistence type="predicted"/>
<dbReference type="InterPro" id="IPR011009">
    <property type="entry name" value="Kinase-like_dom_sf"/>
</dbReference>
<protein>
    <submittedName>
        <fullName evidence="3">Serine/threonine kinase</fullName>
    </submittedName>
</protein>
<evidence type="ECO:0000313" key="3">
    <source>
        <dbReference type="EMBL" id="KAG9395914.1"/>
    </source>
</evidence>
<dbReference type="InterPro" id="IPR000719">
    <property type="entry name" value="Prot_kinase_dom"/>
</dbReference>
<dbReference type="SUPFAM" id="SSF56112">
    <property type="entry name" value="Protein kinase-like (PK-like)"/>
    <property type="match status" value="1"/>
</dbReference>
<name>A0A8J6B7K4_9EUKA</name>
<evidence type="ECO:0000256" key="1">
    <source>
        <dbReference type="PROSITE-ProRule" id="PRU10141"/>
    </source>
</evidence>
<feature type="domain" description="Protein kinase" evidence="2">
    <location>
        <begin position="33"/>
        <end position="311"/>
    </location>
</feature>
<dbReference type="InterPro" id="IPR017441">
    <property type="entry name" value="Protein_kinase_ATP_BS"/>
</dbReference>
<accession>A0A8J6B7K4</accession>
<keyword evidence="4" id="KW-1185">Reference proteome</keyword>
<dbReference type="PANTHER" id="PTHR11909">
    <property type="entry name" value="CASEIN KINASE-RELATED"/>
    <property type="match status" value="1"/>
</dbReference>
<feature type="binding site" evidence="1">
    <location>
        <position position="62"/>
    </location>
    <ligand>
        <name>ATP</name>
        <dbReference type="ChEBI" id="CHEBI:30616"/>
    </ligand>
</feature>
<reference evidence="3" key="1">
    <citation type="submission" date="2021-05" db="EMBL/GenBank/DDBJ databases">
        <title>A free-living protist that lacks canonical eukaryotic 1 DNA replication and segregation systems.</title>
        <authorList>
            <person name="Salas-Leiva D.E."/>
            <person name="Tromer E.C."/>
            <person name="Curtis B.A."/>
            <person name="Jerlstrom-Hultqvist J."/>
            <person name="Kolisko M."/>
            <person name="Yi Z."/>
            <person name="Salas-Leiva J.S."/>
            <person name="Gallot-Lavallee L."/>
            <person name="Kops G.J.P.L."/>
            <person name="Archibald J.M."/>
            <person name="Simpson A.G.B."/>
            <person name="Roger A.J."/>
        </authorList>
    </citation>
    <scope>NUCLEOTIDE SEQUENCE</scope>
    <source>
        <strain evidence="3">BICM</strain>
    </source>
</reference>
<dbReference type="AlphaFoldDB" id="A0A8J6B7K4"/>
<comment type="caution">
    <text evidence="3">The sequence shown here is derived from an EMBL/GenBank/DDBJ whole genome shotgun (WGS) entry which is preliminary data.</text>
</comment>
<keyword evidence="1" id="KW-0547">Nucleotide-binding</keyword>